<feature type="compositionally biased region" description="Polar residues" evidence="1">
    <location>
        <begin position="226"/>
        <end position="237"/>
    </location>
</feature>
<keyword evidence="3" id="KW-1185">Reference proteome</keyword>
<organism evidence="2 3">
    <name type="scientific">Fusarium albosuccineum</name>
    <dbReference type="NCBI Taxonomy" id="1237068"/>
    <lineage>
        <taxon>Eukaryota</taxon>
        <taxon>Fungi</taxon>
        <taxon>Dikarya</taxon>
        <taxon>Ascomycota</taxon>
        <taxon>Pezizomycotina</taxon>
        <taxon>Sordariomycetes</taxon>
        <taxon>Hypocreomycetidae</taxon>
        <taxon>Hypocreales</taxon>
        <taxon>Nectriaceae</taxon>
        <taxon>Fusarium</taxon>
        <taxon>Fusarium decemcellulare species complex</taxon>
    </lineage>
</organism>
<name>A0A8H4P9J8_9HYPO</name>
<feature type="region of interest" description="Disordered" evidence="1">
    <location>
        <begin position="319"/>
        <end position="353"/>
    </location>
</feature>
<feature type="region of interest" description="Disordered" evidence="1">
    <location>
        <begin position="225"/>
        <end position="267"/>
    </location>
</feature>
<feature type="compositionally biased region" description="Acidic residues" evidence="1">
    <location>
        <begin position="241"/>
        <end position="252"/>
    </location>
</feature>
<sequence>MENNNQPEYPQGVGHTIDGLSEGHLALTGSSEPPVHQAVAEAGDQPDVSMSFSSPEEEKEIMPVSTENETNASMGAVKNRPSSFPAKGKTDCFAKMSAEDLLSALDYLEGKSCYFCIKPQPGEDGAPVAEEPLADDPMPTLNNGEFTTVTFPPDENPSTFWPAPALTAEQHEVAQSLTPEDLALTPQREQALNLSAEMGGFRQQMAHRRNLIWLYERQRRARLQRSDNANLQRTQLSGNLGEDDNDNADDAGNDGRVGDGNDEVPLDRTIARPYARYADDLYVNNHPEFIRHAQSLGLPLAMRPMRSLTQADLEYTPNEPVNATQNNAGPGDTTSQNIAETPPVQSNAAPTENTAARDVGTQTIQQGPNWPNSVWASPVHASWAVAGIAVGHFPPANIPGAMHTTNQNTTNQNTT</sequence>
<accession>A0A8H4P9J8</accession>
<protein>
    <submittedName>
        <fullName evidence="2">Uncharacterized protein</fullName>
    </submittedName>
</protein>
<dbReference type="EMBL" id="JAADYS010001204">
    <property type="protein sequence ID" value="KAF4464325.1"/>
    <property type="molecule type" value="Genomic_DNA"/>
</dbReference>
<dbReference type="Proteomes" id="UP000554235">
    <property type="component" value="Unassembled WGS sequence"/>
</dbReference>
<dbReference type="AlphaFoldDB" id="A0A8H4P9J8"/>
<evidence type="ECO:0000313" key="3">
    <source>
        <dbReference type="Proteomes" id="UP000554235"/>
    </source>
</evidence>
<comment type="caution">
    <text evidence="2">The sequence shown here is derived from an EMBL/GenBank/DDBJ whole genome shotgun (WGS) entry which is preliminary data.</text>
</comment>
<reference evidence="2 3" key="1">
    <citation type="submission" date="2020-01" db="EMBL/GenBank/DDBJ databases">
        <title>Identification and distribution of gene clusters putatively required for synthesis of sphingolipid metabolism inhibitors in phylogenetically diverse species of the filamentous fungus Fusarium.</title>
        <authorList>
            <person name="Kim H.-S."/>
            <person name="Busman M."/>
            <person name="Brown D.W."/>
            <person name="Divon H."/>
            <person name="Uhlig S."/>
            <person name="Proctor R.H."/>
        </authorList>
    </citation>
    <scope>NUCLEOTIDE SEQUENCE [LARGE SCALE GENOMIC DNA]</scope>
    <source>
        <strain evidence="2 3">NRRL 20459</strain>
    </source>
</reference>
<evidence type="ECO:0000313" key="2">
    <source>
        <dbReference type="EMBL" id="KAF4464325.1"/>
    </source>
</evidence>
<gene>
    <name evidence="2" type="ORF">FALBO_8826</name>
</gene>
<feature type="region of interest" description="Disordered" evidence="1">
    <location>
        <begin position="1"/>
        <end position="85"/>
    </location>
</feature>
<proteinExistence type="predicted"/>
<evidence type="ECO:0000256" key="1">
    <source>
        <dbReference type="SAM" id="MobiDB-lite"/>
    </source>
</evidence>